<comment type="subunit">
    <text evidence="11">Homodimer.</text>
</comment>
<evidence type="ECO:0000256" key="11">
    <source>
        <dbReference type="HAMAP-Rule" id="MF_01263"/>
    </source>
</evidence>
<dbReference type="EC" id="2.7.7.72" evidence="11"/>
<comment type="function">
    <text evidence="11">Catalyzes the addition and repair of the essential 3'-terminal CCA sequence in tRNAs without using a nucleic acid template. Adds these three nucleotides in the order of C, C, and A to the tRNA nucleotide-73, using CTP and ATP as substrates and producing inorganic pyrophosphate. tRNA 3'-terminal CCA addition is required both for tRNA processing and repair. Also involved in tRNA surveillance by mediating tandem CCA addition to generate a CCACCA at the 3' terminus of unstable tRNAs. While stable tRNAs receive only 3'-terminal CCA, unstable tRNAs are marked with CCACCA and rapidly degraded.</text>
</comment>
<evidence type="ECO:0000256" key="6">
    <source>
        <dbReference type="ARBA" id="ARBA00022741"/>
    </source>
</evidence>
<dbReference type="InterPro" id="IPR032810">
    <property type="entry name" value="CCA-adding_enz_C"/>
</dbReference>
<keyword evidence="5 11" id="KW-0479">Metal-binding</keyword>
<reference evidence="16" key="1">
    <citation type="journal article" date="2019" name="Int. J. Syst. Evol. Microbiol.">
        <title>The Global Catalogue of Microorganisms (GCM) 10K type strain sequencing project: providing services to taxonomists for standard genome sequencing and annotation.</title>
        <authorList>
            <consortium name="The Broad Institute Genomics Platform"/>
            <consortium name="The Broad Institute Genome Sequencing Center for Infectious Disease"/>
            <person name="Wu L."/>
            <person name="Ma J."/>
        </authorList>
    </citation>
    <scope>NUCLEOTIDE SEQUENCE [LARGE SCALE GENOMIC DNA]</scope>
    <source>
        <strain evidence="16">KCTC 13193</strain>
    </source>
</reference>
<feature type="binding site" evidence="11">
    <location>
        <position position="28"/>
    </location>
    <ligand>
        <name>ATP</name>
        <dbReference type="ChEBI" id="CHEBI:30616"/>
    </ligand>
</feature>
<evidence type="ECO:0000256" key="5">
    <source>
        <dbReference type="ARBA" id="ARBA00022723"/>
    </source>
</evidence>
<evidence type="ECO:0000256" key="1">
    <source>
        <dbReference type="ARBA" id="ARBA00001946"/>
    </source>
</evidence>
<dbReference type="SUPFAM" id="SSF81301">
    <property type="entry name" value="Nucleotidyltransferase"/>
    <property type="match status" value="1"/>
</dbReference>
<dbReference type="Gene3D" id="1.20.58.560">
    <property type="match status" value="1"/>
</dbReference>
<feature type="binding site" evidence="11">
    <location>
        <position position="31"/>
    </location>
    <ligand>
        <name>ATP</name>
        <dbReference type="ChEBI" id="CHEBI:30616"/>
    </ligand>
</feature>
<dbReference type="Gene3D" id="1.10.3090.10">
    <property type="entry name" value="cca-adding enzyme, domain 2"/>
    <property type="match status" value="1"/>
</dbReference>
<comment type="cofactor">
    <cofactor evidence="1 11">
        <name>Mg(2+)</name>
        <dbReference type="ChEBI" id="CHEBI:18420"/>
    </cofactor>
</comment>
<feature type="domain" description="Poly A polymerase head" evidence="12">
    <location>
        <begin position="23"/>
        <end position="143"/>
    </location>
</feature>
<evidence type="ECO:0000256" key="4">
    <source>
        <dbReference type="ARBA" id="ARBA00022695"/>
    </source>
</evidence>
<feature type="binding site" evidence="11">
    <location>
        <position position="161"/>
    </location>
    <ligand>
        <name>CTP</name>
        <dbReference type="ChEBI" id="CHEBI:37563"/>
    </ligand>
</feature>
<feature type="domain" description="tRNA nucleotidyltransferase/poly(A) polymerase RNA and SrmB- binding" evidence="13">
    <location>
        <begin position="170"/>
        <end position="229"/>
    </location>
</feature>
<gene>
    <name evidence="11" type="primary">cca</name>
    <name evidence="15" type="ORF">ACFODW_08255</name>
</gene>
<dbReference type="GO" id="GO:0004810">
    <property type="term" value="F:CCA tRNA nucleotidyltransferase activity"/>
    <property type="evidence" value="ECO:0007669"/>
    <property type="project" value="UniProtKB-EC"/>
</dbReference>
<dbReference type="Proteomes" id="UP001595387">
    <property type="component" value="Unassembled WGS sequence"/>
</dbReference>
<feature type="binding site" evidence="11">
    <location>
        <position position="164"/>
    </location>
    <ligand>
        <name>CTP</name>
        <dbReference type="ChEBI" id="CHEBI:37563"/>
    </ligand>
</feature>
<keyword evidence="10 11" id="KW-0694">RNA-binding</keyword>
<evidence type="ECO:0000259" key="14">
    <source>
        <dbReference type="Pfam" id="PF13735"/>
    </source>
</evidence>
<dbReference type="PANTHER" id="PTHR46173">
    <property type="entry name" value="CCA TRNA NUCLEOTIDYLTRANSFERASE 1, MITOCHONDRIAL"/>
    <property type="match status" value="1"/>
</dbReference>
<dbReference type="EMBL" id="JBHRRZ010000014">
    <property type="protein sequence ID" value="MFC2948330.1"/>
    <property type="molecule type" value="Genomic_DNA"/>
</dbReference>
<proteinExistence type="inferred from homology"/>
<dbReference type="PANTHER" id="PTHR46173:SF1">
    <property type="entry name" value="CCA TRNA NUCLEOTIDYLTRANSFERASE 1, MITOCHONDRIAL"/>
    <property type="match status" value="1"/>
</dbReference>
<dbReference type="Gene3D" id="3.30.460.10">
    <property type="entry name" value="Beta Polymerase, domain 2"/>
    <property type="match status" value="1"/>
</dbReference>
<dbReference type="InterPro" id="IPR050264">
    <property type="entry name" value="Bact_CCA-adding_enz_type3_sf"/>
</dbReference>
<name>A0ABV7A601_9BACI</name>
<dbReference type="Pfam" id="PF12627">
    <property type="entry name" value="PolyA_pol_RNAbd"/>
    <property type="match status" value="1"/>
</dbReference>
<keyword evidence="8 11" id="KW-0067">ATP-binding</keyword>
<dbReference type="NCBIfam" id="NF009814">
    <property type="entry name" value="PRK13299.1"/>
    <property type="match status" value="1"/>
</dbReference>
<keyword evidence="16" id="KW-1185">Reference proteome</keyword>
<evidence type="ECO:0000256" key="10">
    <source>
        <dbReference type="ARBA" id="ARBA00022884"/>
    </source>
</evidence>
<dbReference type="InterPro" id="IPR002646">
    <property type="entry name" value="PolA_pol_head_dom"/>
</dbReference>
<feature type="binding site" evidence="11">
    <location>
        <position position="41"/>
    </location>
    <ligand>
        <name>Mg(2+)</name>
        <dbReference type="ChEBI" id="CHEBI:18420"/>
    </ligand>
</feature>
<evidence type="ECO:0000256" key="3">
    <source>
        <dbReference type="ARBA" id="ARBA00022694"/>
    </source>
</evidence>
<dbReference type="CDD" id="cd05398">
    <property type="entry name" value="NT_ClassII-CCAase"/>
    <property type="match status" value="1"/>
</dbReference>
<dbReference type="Pfam" id="PF13735">
    <property type="entry name" value="tRNA_NucTran2_2"/>
    <property type="match status" value="1"/>
</dbReference>
<evidence type="ECO:0000256" key="7">
    <source>
        <dbReference type="ARBA" id="ARBA00022800"/>
    </source>
</evidence>
<evidence type="ECO:0000259" key="13">
    <source>
        <dbReference type="Pfam" id="PF12627"/>
    </source>
</evidence>
<comment type="caution">
    <text evidence="15">The sequence shown here is derived from an EMBL/GenBank/DDBJ whole genome shotgun (WGS) entry which is preliminary data.</text>
</comment>
<feature type="binding site" evidence="11">
    <location>
        <position position="112"/>
    </location>
    <ligand>
        <name>CTP</name>
        <dbReference type="ChEBI" id="CHEBI:37563"/>
    </ligand>
</feature>
<comment type="catalytic activity">
    <reaction evidence="11">
        <text>a tRNA with a 3' CCA end + 2 CTP + ATP = a tRNA with a 3' CCACCA end + 3 diphosphate</text>
        <dbReference type="Rhea" id="RHEA:76235"/>
        <dbReference type="Rhea" id="RHEA-COMP:10468"/>
        <dbReference type="Rhea" id="RHEA-COMP:18655"/>
        <dbReference type="ChEBI" id="CHEBI:30616"/>
        <dbReference type="ChEBI" id="CHEBI:33019"/>
        <dbReference type="ChEBI" id="CHEBI:37563"/>
        <dbReference type="ChEBI" id="CHEBI:83071"/>
        <dbReference type="ChEBI" id="CHEBI:195187"/>
    </reaction>
</comment>
<evidence type="ECO:0000259" key="12">
    <source>
        <dbReference type="Pfam" id="PF01743"/>
    </source>
</evidence>
<feature type="binding site" evidence="11">
    <location>
        <position position="155"/>
    </location>
    <ligand>
        <name>ATP</name>
        <dbReference type="ChEBI" id="CHEBI:30616"/>
    </ligand>
</feature>
<comment type="miscellaneous">
    <text evidence="11">A single active site specifically recognizes both ATP and CTP and is responsible for their addition.</text>
</comment>
<dbReference type="SUPFAM" id="SSF81891">
    <property type="entry name" value="Poly A polymerase C-terminal region-like"/>
    <property type="match status" value="1"/>
</dbReference>
<feature type="binding site" evidence="11">
    <location>
        <position position="43"/>
    </location>
    <ligand>
        <name>Mg(2+)</name>
        <dbReference type="ChEBI" id="CHEBI:18420"/>
    </ligand>
</feature>
<keyword evidence="3 11" id="KW-0819">tRNA processing</keyword>
<accession>A0ABV7A601</accession>
<keyword evidence="4 11" id="KW-0548">Nucleotidyltransferase</keyword>
<dbReference type="InterPro" id="IPR023068">
    <property type="entry name" value="CCA-adding_enz_firmicutes"/>
</dbReference>
<keyword evidence="6 11" id="KW-0547">Nucleotide-binding</keyword>
<feature type="binding site" evidence="11">
    <location>
        <position position="161"/>
    </location>
    <ligand>
        <name>ATP</name>
        <dbReference type="ChEBI" id="CHEBI:30616"/>
    </ligand>
</feature>
<keyword evidence="7 11" id="KW-0692">RNA repair</keyword>
<organism evidence="15 16">
    <name type="scientific">Virgibacillus sediminis</name>
    <dbReference type="NCBI Taxonomy" id="202260"/>
    <lineage>
        <taxon>Bacteria</taxon>
        <taxon>Bacillati</taxon>
        <taxon>Bacillota</taxon>
        <taxon>Bacilli</taxon>
        <taxon>Bacillales</taxon>
        <taxon>Bacillaceae</taxon>
        <taxon>Virgibacillus</taxon>
    </lineage>
</organism>
<feature type="binding site" evidence="11">
    <location>
        <position position="158"/>
    </location>
    <ligand>
        <name>CTP</name>
        <dbReference type="ChEBI" id="CHEBI:37563"/>
    </ligand>
</feature>
<keyword evidence="9 11" id="KW-0460">Magnesium</keyword>
<feature type="binding site" evidence="11">
    <location>
        <position position="158"/>
    </location>
    <ligand>
        <name>ATP</name>
        <dbReference type="ChEBI" id="CHEBI:30616"/>
    </ligand>
</feature>
<dbReference type="HAMAP" id="MF_01263">
    <property type="entry name" value="CCA_bact_type3"/>
    <property type="match status" value="1"/>
</dbReference>
<evidence type="ECO:0000256" key="9">
    <source>
        <dbReference type="ARBA" id="ARBA00022842"/>
    </source>
</evidence>
<feature type="binding site" evidence="11">
    <location>
        <position position="155"/>
    </location>
    <ligand>
        <name>CTP</name>
        <dbReference type="ChEBI" id="CHEBI:37563"/>
    </ligand>
</feature>
<comment type="similarity">
    <text evidence="11">Belongs to the tRNA nucleotidyltransferase/poly(A) polymerase family. Bacterial CCA-adding enzyme type 3 subfamily.</text>
</comment>
<keyword evidence="2 11" id="KW-0808">Transferase</keyword>
<comment type="catalytic activity">
    <reaction evidence="11">
        <text>a tRNA precursor + 2 CTP + ATP = a tRNA with a 3' CCA end + 3 diphosphate</text>
        <dbReference type="Rhea" id="RHEA:14433"/>
        <dbReference type="Rhea" id="RHEA-COMP:10465"/>
        <dbReference type="Rhea" id="RHEA-COMP:10468"/>
        <dbReference type="ChEBI" id="CHEBI:30616"/>
        <dbReference type="ChEBI" id="CHEBI:33019"/>
        <dbReference type="ChEBI" id="CHEBI:37563"/>
        <dbReference type="ChEBI" id="CHEBI:74896"/>
        <dbReference type="ChEBI" id="CHEBI:83071"/>
        <dbReference type="EC" id="2.7.7.72"/>
    </reaction>
</comment>
<feature type="binding site" evidence="11">
    <location>
        <position position="112"/>
    </location>
    <ligand>
        <name>ATP</name>
        <dbReference type="ChEBI" id="CHEBI:30616"/>
    </ligand>
</feature>
<dbReference type="RefSeq" id="WP_390305166.1">
    <property type="nucleotide sequence ID" value="NZ_JBHRRZ010000014.1"/>
</dbReference>
<dbReference type="Gene3D" id="1.10.246.80">
    <property type="match status" value="1"/>
</dbReference>
<feature type="binding site" evidence="11">
    <location>
        <position position="164"/>
    </location>
    <ligand>
        <name>ATP</name>
        <dbReference type="ChEBI" id="CHEBI:30616"/>
    </ligand>
</feature>
<evidence type="ECO:0000256" key="2">
    <source>
        <dbReference type="ARBA" id="ARBA00022679"/>
    </source>
</evidence>
<sequence length="400" mass="46646">MLPEIFQAARPIIEKLEQHHYEAYFVGGCVRDWLLRRPMGDIDIATSASPENIQEIFEKVIPVGIEHGTVIVRWEKESYEVTTFRTDGKYSDKRHPDDVVFIDNIELDLERRDFTINALAMDKDGSIIDLFHGREDLQRKLIRTVGNGEQRFQEDSLRIARALRFCSQLGFDIHPETLDAMYKVKDDMEGLAVERLATEMEKLFAGSHLQTGIHYLKKTGVYMHLPVIKDYPHIIQRLPSSLRPLLTLGEVFALFHILEEEIPIETWVKAWKCSNQIKNQAKALVESYSYYRSHGADEWLAYRLSRFNQEAFTRLTVSLHPGDQLGMEDFTRINDRLPIQSTREMDIDGKEIAELFPERKKGPWMKETIQKVEKKIVMGELNNSKSDIKEWIKWNPPERD</sequence>
<feature type="binding site" evidence="11">
    <location>
        <position position="31"/>
    </location>
    <ligand>
        <name>CTP</name>
        <dbReference type="ChEBI" id="CHEBI:37563"/>
    </ligand>
</feature>
<feature type="binding site" evidence="11">
    <location>
        <position position="28"/>
    </location>
    <ligand>
        <name>CTP</name>
        <dbReference type="ChEBI" id="CHEBI:37563"/>
    </ligand>
</feature>
<feature type="domain" description="CCA-adding enzyme C-terminal" evidence="14">
    <location>
        <begin position="259"/>
        <end position="392"/>
    </location>
</feature>
<evidence type="ECO:0000313" key="15">
    <source>
        <dbReference type="EMBL" id="MFC2948330.1"/>
    </source>
</evidence>
<evidence type="ECO:0000256" key="8">
    <source>
        <dbReference type="ARBA" id="ARBA00022840"/>
    </source>
</evidence>
<evidence type="ECO:0000313" key="16">
    <source>
        <dbReference type="Proteomes" id="UP001595387"/>
    </source>
</evidence>
<dbReference type="InterPro" id="IPR032828">
    <property type="entry name" value="PolyA_RNA-bd"/>
</dbReference>
<dbReference type="Pfam" id="PF01743">
    <property type="entry name" value="PolyA_pol"/>
    <property type="match status" value="1"/>
</dbReference>
<dbReference type="InterPro" id="IPR043519">
    <property type="entry name" value="NT_sf"/>
</dbReference>
<protein>
    <recommendedName>
        <fullName evidence="11">CCA-adding enzyme</fullName>
        <ecNumber evidence="11">2.7.7.72</ecNumber>
    </recommendedName>
    <alternativeName>
        <fullName evidence="11">CCA tRNA nucleotidyltransferase</fullName>
    </alternativeName>
    <alternativeName>
        <fullName evidence="11">tRNA CCA-pyrophosphorylase</fullName>
    </alternativeName>
    <alternativeName>
        <fullName evidence="11">tRNA adenylyl-/cytidylyl- transferase</fullName>
    </alternativeName>
    <alternativeName>
        <fullName evidence="11">tRNA nucleotidyltransferase</fullName>
    </alternativeName>
    <alternativeName>
        <fullName evidence="11">tRNA-NT</fullName>
    </alternativeName>
</protein>